<dbReference type="eggNOG" id="arCOG00307">
    <property type="taxonomic scope" value="Archaea"/>
</dbReference>
<dbReference type="EMBL" id="CP000816">
    <property type="protein sequence ID" value="ABU82440.1"/>
    <property type="molecule type" value="Genomic_DNA"/>
</dbReference>
<sequence length="244" mass="27121">MFDPYRLPAFPDRPATASGRSILGARNLQGGDKKGVRAPMMSGDGSSGEERIPLRGPFVESWVRGERAVELVKAFYLGCLCEGCSLCPPRVTVKGWKGVKRKAIIFALPGEREEFRAAARHRYVDGISFGKRTLRYFDDSQAKLMFQYGKVGEVRVREVINHPKSLNDLKFVINLALNKEVPMTFTCAPESPLEVCHPFQVLSLIEALGYQEEDVKALWGLGSNFLISLVEAKLGMRTVLRGEG</sequence>
<dbReference type="AlphaFoldDB" id="A8ABY8"/>
<evidence type="ECO:0000313" key="2">
    <source>
        <dbReference type="EMBL" id="ABU82440.1"/>
    </source>
</evidence>
<gene>
    <name evidence="2" type="ordered locus">Igni_1264</name>
</gene>
<dbReference type="HOGENOM" id="CLU_1136048_0_0_2"/>
<dbReference type="STRING" id="453591.Igni_1264"/>
<dbReference type="SUPFAM" id="SSF89550">
    <property type="entry name" value="PHP domain-like"/>
    <property type="match status" value="1"/>
</dbReference>
<accession>A8ABY8</accession>
<dbReference type="Proteomes" id="UP000000262">
    <property type="component" value="Chromosome"/>
</dbReference>
<dbReference type="Gene3D" id="3.20.20.140">
    <property type="entry name" value="Metal-dependent hydrolases"/>
    <property type="match status" value="1"/>
</dbReference>
<proteinExistence type="predicted"/>
<reference evidence="2 3" key="1">
    <citation type="journal article" date="2008" name="Genome Biol.">
        <title>A genomic analysis of the archaeal system Ignicoccus hospitalis-Nanoarchaeum equitans.</title>
        <authorList>
            <person name="Podar M."/>
            <person name="Anderson I."/>
            <person name="Makarova K.S."/>
            <person name="Elkins J.G."/>
            <person name="Ivanova N."/>
            <person name="Wall M.A."/>
            <person name="Lykidis A."/>
            <person name="Mavromatis K."/>
            <person name="Sun H."/>
            <person name="Hudson M.E."/>
            <person name="Chen W."/>
            <person name="Deciu C."/>
            <person name="Hutchison D."/>
            <person name="Eads J.R."/>
            <person name="Anderson A."/>
            <person name="Fernandes F."/>
            <person name="Szeto E."/>
            <person name="Lapidus A."/>
            <person name="Kyrpides N.C."/>
            <person name="Saier M.H.Jr."/>
            <person name="Richardson P.M."/>
            <person name="Rachel R."/>
            <person name="Huber H."/>
            <person name="Eisen J.A."/>
            <person name="Koonin E.V."/>
            <person name="Keller M."/>
            <person name="Stetter K.O."/>
        </authorList>
    </citation>
    <scope>NUCLEOTIDE SEQUENCE [LARGE SCALE GENOMIC DNA]</scope>
    <source>
        <strain evidence="3">KIN4/I / DSM 18386 / JCM 14125</strain>
    </source>
</reference>
<protein>
    <submittedName>
        <fullName evidence="2">Uncharacterized protein</fullName>
    </submittedName>
</protein>
<evidence type="ECO:0000313" key="3">
    <source>
        <dbReference type="Proteomes" id="UP000000262"/>
    </source>
</evidence>
<keyword evidence="3" id="KW-1185">Reference proteome</keyword>
<dbReference type="KEGG" id="iho:Igni_1264"/>
<organism evidence="2 3">
    <name type="scientific">Ignicoccus hospitalis (strain KIN4/I / DSM 18386 / JCM 14125)</name>
    <dbReference type="NCBI Taxonomy" id="453591"/>
    <lineage>
        <taxon>Archaea</taxon>
        <taxon>Thermoproteota</taxon>
        <taxon>Thermoprotei</taxon>
        <taxon>Desulfurococcales</taxon>
        <taxon>Desulfurococcaceae</taxon>
        <taxon>Ignicoccus</taxon>
    </lineage>
</organism>
<feature type="region of interest" description="Disordered" evidence="1">
    <location>
        <begin position="12"/>
        <end position="49"/>
    </location>
</feature>
<name>A8ABY8_IGNH4</name>
<dbReference type="InterPro" id="IPR016195">
    <property type="entry name" value="Pol/histidinol_Pase-like"/>
</dbReference>
<evidence type="ECO:0000256" key="1">
    <source>
        <dbReference type="SAM" id="MobiDB-lite"/>
    </source>
</evidence>